<dbReference type="PANTHER" id="PTHR20003:SF7">
    <property type="entry name" value="SGNH DOMAIN-CONTAINING PROTEIN"/>
    <property type="match status" value="1"/>
</dbReference>
<evidence type="ECO:0000313" key="3">
    <source>
        <dbReference type="Proteomes" id="UP001519460"/>
    </source>
</evidence>
<sequence length="424" mass="48422">MRRRFLFLCTAGLLTLLGTVSYLSSVTHRHVITHGVTPRPPDVTTPRRNVTQTSRACPDVLKGMVRGQWVPRQNVSAREMHEMDKYLERLRGEYNLPATLQRPDGACDNIGFSGVNAARFMYFRALCDPQGATPCCQDSRCVSRSMADCRCESCLDTRRPVHAELSEWKPEVPGCHVHEFGAKEACDLLKGTTLVLAGDSFIRHVFVALVMLLTHNFRDGALKKDADPDVRTHCTGMYQINGIKCRALLEQNRTLCDGTVQARYIEIFSMWQGRFLLPEIQKMTSRGERVMLVTGIGIHDDFLTHIIWAIFVQPLVEYVAQTDTENLTHFNLRRWPKLIWANSHAPNLLKSPYVSPRQTFESVLRYNSEMTDHLRPYGVPVLDTFNMTAPLHSVDGTHYGYGANTLKVQFLLNWVQERQQRNEW</sequence>
<dbReference type="SUPFAM" id="SSF52266">
    <property type="entry name" value="SGNH hydrolase"/>
    <property type="match status" value="1"/>
</dbReference>
<organism evidence="2 3">
    <name type="scientific">Batillaria attramentaria</name>
    <dbReference type="NCBI Taxonomy" id="370345"/>
    <lineage>
        <taxon>Eukaryota</taxon>
        <taxon>Metazoa</taxon>
        <taxon>Spiralia</taxon>
        <taxon>Lophotrochozoa</taxon>
        <taxon>Mollusca</taxon>
        <taxon>Gastropoda</taxon>
        <taxon>Caenogastropoda</taxon>
        <taxon>Sorbeoconcha</taxon>
        <taxon>Cerithioidea</taxon>
        <taxon>Batillariidae</taxon>
        <taxon>Batillaria</taxon>
    </lineage>
</organism>
<name>A0ABD0JMW6_9CAEN</name>
<gene>
    <name evidence="2" type="ORF">BaRGS_00032682</name>
</gene>
<comment type="caution">
    <text evidence="2">The sequence shown here is derived from an EMBL/GenBank/DDBJ whole genome shotgun (WGS) entry which is preliminary data.</text>
</comment>
<protein>
    <submittedName>
        <fullName evidence="2">Uncharacterized protein</fullName>
    </submittedName>
</protein>
<accession>A0ABD0JMW6</accession>
<dbReference type="Proteomes" id="UP001519460">
    <property type="component" value="Unassembled WGS sequence"/>
</dbReference>
<reference evidence="2 3" key="1">
    <citation type="journal article" date="2023" name="Sci. Data">
        <title>Genome assembly of the Korean intertidal mud-creeper Batillaria attramentaria.</title>
        <authorList>
            <person name="Patra A.K."/>
            <person name="Ho P.T."/>
            <person name="Jun S."/>
            <person name="Lee S.J."/>
            <person name="Kim Y."/>
            <person name="Won Y.J."/>
        </authorList>
    </citation>
    <scope>NUCLEOTIDE SEQUENCE [LARGE SCALE GENOMIC DNA]</scope>
    <source>
        <strain evidence="2">Wonlab-2016</strain>
    </source>
</reference>
<evidence type="ECO:0000256" key="1">
    <source>
        <dbReference type="SAM" id="SignalP"/>
    </source>
</evidence>
<dbReference type="PANTHER" id="PTHR20003">
    <property type="entry name" value="GLYCOPROTEIN-RELATED"/>
    <property type="match status" value="1"/>
</dbReference>
<keyword evidence="3" id="KW-1185">Reference proteome</keyword>
<feature type="signal peptide" evidence="1">
    <location>
        <begin position="1"/>
        <end position="21"/>
    </location>
</feature>
<dbReference type="AlphaFoldDB" id="A0ABD0JMW6"/>
<evidence type="ECO:0000313" key="2">
    <source>
        <dbReference type="EMBL" id="KAK7476055.1"/>
    </source>
</evidence>
<feature type="chain" id="PRO_5044837972" evidence="1">
    <location>
        <begin position="22"/>
        <end position="424"/>
    </location>
</feature>
<proteinExistence type="predicted"/>
<dbReference type="EMBL" id="JACVVK020000386">
    <property type="protein sequence ID" value="KAK7476055.1"/>
    <property type="molecule type" value="Genomic_DNA"/>
</dbReference>
<keyword evidence="1" id="KW-0732">Signal</keyword>